<sequence>MTSGAAIKDLMTKALATTVLEHLKETVLHDKIDSTDYQRTKMDIEDEIARESLISYLENLDSSHPDSGAPDGGPSTSSAVATSSRACDIIVVRISTTTLTTGQPTRLLSFESQVDVI</sequence>
<accession>A0A6A5FTV3</accession>
<gene>
    <name evidence="2" type="ORF">GCK72_022491</name>
</gene>
<dbReference type="Proteomes" id="UP000483820">
    <property type="component" value="Chromosome X"/>
</dbReference>
<reference evidence="2 3" key="1">
    <citation type="submission" date="2019-12" db="EMBL/GenBank/DDBJ databases">
        <title>Chromosome-level assembly of the Caenorhabditis remanei genome.</title>
        <authorList>
            <person name="Teterina A.A."/>
            <person name="Willis J.H."/>
            <person name="Phillips P.C."/>
        </authorList>
    </citation>
    <scope>NUCLEOTIDE SEQUENCE [LARGE SCALE GENOMIC DNA]</scope>
    <source>
        <strain evidence="2 3">PX506</strain>
        <tissue evidence="2">Whole organism</tissue>
    </source>
</reference>
<dbReference type="EMBL" id="WUAV01000006">
    <property type="protein sequence ID" value="KAF1746040.1"/>
    <property type="molecule type" value="Genomic_DNA"/>
</dbReference>
<name>A0A6A5FTV3_CAERE</name>
<feature type="region of interest" description="Disordered" evidence="1">
    <location>
        <begin position="59"/>
        <end position="83"/>
    </location>
</feature>
<dbReference type="GeneID" id="78777452"/>
<dbReference type="CTD" id="78777452"/>
<evidence type="ECO:0000256" key="1">
    <source>
        <dbReference type="SAM" id="MobiDB-lite"/>
    </source>
</evidence>
<dbReference type="AlphaFoldDB" id="A0A6A5FTV3"/>
<organism evidence="2 3">
    <name type="scientific">Caenorhabditis remanei</name>
    <name type="common">Caenorhabditis vulgaris</name>
    <dbReference type="NCBI Taxonomy" id="31234"/>
    <lineage>
        <taxon>Eukaryota</taxon>
        <taxon>Metazoa</taxon>
        <taxon>Ecdysozoa</taxon>
        <taxon>Nematoda</taxon>
        <taxon>Chromadorea</taxon>
        <taxon>Rhabditida</taxon>
        <taxon>Rhabditina</taxon>
        <taxon>Rhabditomorpha</taxon>
        <taxon>Rhabditoidea</taxon>
        <taxon>Rhabditidae</taxon>
        <taxon>Peloderinae</taxon>
        <taxon>Caenorhabditis</taxon>
    </lineage>
</organism>
<evidence type="ECO:0000313" key="2">
    <source>
        <dbReference type="EMBL" id="KAF1746040.1"/>
    </source>
</evidence>
<dbReference type="KEGG" id="crq:GCK72_022491"/>
<protein>
    <submittedName>
        <fullName evidence="2">Uncharacterized protein</fullName>
    </submittedName>
</protein>
<evidence type="ECO:0000313" key="3">
    <source>
        <dbReference type="Proteomes" id="UP000483820"/>
    </source>
</evidence>
<dbReference type="RefSeq" id="XP_053578426.1">
    <property type="nucleotide sequence ID" value="XM_053734860.1"/>
</dbReference>
<comment type="caution">
    <text evidence="2">The sequence shown here is derived from an EMBL/GenBank/DDBJ whole genome shotgun (WGS) entry which is preliminary data.</text>
</comment>
<proteinExistence type="predicted"/>